<accession>A9YN12</accession>
<dbReference type="RefSeq" id="YP_001649152.1">
    <property type="nucleotide sequence ID" value="NC_010240.1"/>
</dbReference>
<feature type="compositionally biased region" description="Polar residues" evidence="1">
    <location>
        <begin position="1"/>
        <end position="16"/>
    </location>
</feature>
<evidence type="ECO:0000313" key="2">
    <source>
        <dbReference type="EMBL" id="ABY47861.1"/>
    </source>
</evidence>
<dbReference type="OrthoDB" id="7506at10239"/>
<organism evidence="2 3">
    <name type="scientific">Helicoverpa armigera granulovirus</name>
    <dbReference type="NCBI Taxonomy" id="489830"/>
    <lineage>
        <taxon>Viruses</taxon>
        <taxon>Viruses incertae sedis</taxon>
        <taxon>Naldaviricetes</taxon>
        <taxon>Lefavirales</taxon>
        <taxon>Baculoviridae</taxon>
        <taxon>Betabaculovirus</taxon>
        <taxon>Betabaculovirus helarmigerae</taxon>
    </lineage>
</organism>
<proteinExistence type="predicted"/>
<reference evidence="2 3" key="1">
    <citation type="journal article" date="2008" name="Virus Genes">
        <title>Genomic sequence analysis of a granulovirus isolated from the Old World bollworm, Helicoverpa armigera.</title>
        <authorList>
            <person name="Harrison R.L."/>
            <person name="Popham H.J."/>
        </authorList>
    </citation>
    <scope>NUCLEOTIDE SEQUENCE [LARGE SCALE GENOMIC DNA]</scope>
</reference>
<keyword evidence="3" id="KW-1185">Reference proteome</keyword>
<evidence type="ECO:0000256" key="1">
    <source>
        <dbReference type="SAM" id="MobiDB-lite"/>
    </source>
</evidence>
<dbReference type="KEGG" id="vg:10973854"/>
<sequence length="378" mass="43667">MSRRSSFSNTISNTVKNVKRRLSRQSSTESLPDKRKPSYTQPFDPEELLKPSGSDIASYEYPPNETAYANIDVDATDAVMAEETQPVVKINTGNIYDDPEYLTKVTRFTNNAISHLLEMNGQPIDVDFVNILRPPELPPTTDLFIIQHILNKYLEKVLKLDLTLFQLLQESPGINAPLYKVFVMVLISKMPDLDEKFLSKFNDAMYTFYLRWVNQVPALIEIVLNTNGYDVIKEIMTIVNQSVYRTLYLFLRANKITGIETVKMFTGLPYEKIEDTIFPSDELKNKINNEQRILTNMFTDKFNNAVFQKTFDRYYLLPRPTPDLKTTVVPRISTLPLNMEMIRLIRLQRTPAELFDSPLYRKPISNSVYVEQVDESNA</sequence>
<name>A9YN12_9BBAC</name>
<dbReference type="GeneID" id="10973854"/>
<protein>
    <submittedName>
        <fullName evidence="2">Uncharacterized protein</fullName>
    </submittedName>
</protein>
<feature type="region of interest" description="Disordered" evidence="1">
    <location>
        <begin position="1"/>
        <end position="61"/>
    </location>
</feature>
<evidence type="ECO:0000313" key="3">
    <source>
        <dbReference type="Proteomes" id="UP000203266"/>
    </source>
</evidence>
<dbReference type="Proteomes" id="UP000203266">
    <property type="component" value="Segment"/>
</dbReference>
<dbReference type="EMBL" id="EU255577">
    <property type="protein sequence ID" value="ABY47861.1"/>
    <property type="molecule type" value="Genomic_DNA"/>
</dbReference>